<keyword evidence="5" id="KW-0539">Nucleus</keyword>
<dbReference type="GO" id="GO:0005634">
    <property type="term" value="C:nucleus"/>
    <property type="evidence" value="ECO:0007669"/>
    <property type="project" value="UniProtKB-SubCell"/>
</dbReference>
<feature type="compositionally biased region" description="Acidic residues" evidence="6">
    <location>
        <begin position="699"/>
        <end position="737"/>
    </location>
</feature>
<feature type="compositionally biased region" description="Polar residues" evidence="6">
    <location>
        <begin position="47"/>
        <end position="58"/>
    </location>
</feature>
<feature type="compositionally biased region" description="Low complexity" evidence="6">
    <location>
        <begin position="23"/>
        <end position="46"/>
    </location>
</feature>
<protein>
    <submittedName>
        <fullName evidence="7">Uncharacterized protein</fullName>
    </submittedName>
</protein>
<comment type="similarity">
    <text evidence="2">Belongs to the NGG1 family.</text>
</comment>
<dbReference type="PANTHER" id="PTHR13556">
    <property type="entry name" value="TRANSCRIPTIONAL ADAPTER 3-RELATED"/>
    <property type="match status" value="1"/>
</dbReference>
<gene>
    <name evidence="7" type="ORF">P167DRAFT_570760</name>
</gene>
<keyword evidence="3" id="KW-0805">Transcription regulation</keyword>
<feature type="compositionally biased region" description="Polar residues" evidence="6">
    <location>
        <begin position="369"/>
        <end position="395"/>
    </location>
</feature>
<dbReference type="GO" id="GO:0000124">
    <property type="term" value="C:SAGA complex"/>
    <property type="evidence" value="ECO:0007669"/>
    <property type="project" value="TreeGrafter"/>
</dbReference>
<dbReference type="InParanoid" id="A0A3N4L5Y4"/>
<feature type="region of interest" description="Disordered" evidence="6">
    <location>
        <begin position="437"/>
        <end position="498"/>
    </location>
</feature>
<evidence type="ECO:0000256" key="3">
    <source>
        <dbReference type="ARBA" id="ARBA00023015"/>
    </source>
</evidence>
<feature type="region of interest" description="Disordered" evidence="6">
    <location>
        <begin position="647"/>
        <end position="745"/>
    </location>
</feature>
<feature type="compositionally biased region" description="Basic residues" evidence="6">
    <location>
        <begin position="145"/>
        <end position="156"/>
    </location>
</feature>
<sequence>MRRRTNKNKYMRVDDETRGVGCPSGSLGGSSYRSSPLSSTPNFSSPGPTTEQSRQSLRTPKAPGAEKSFTGNSLVKQQMTSSNQRPIDPGQSSSGSVHRTSSRKRKSHEFLVLDEEMMEQEEKRLAERERKDKSKDTKERDVSKRQRGSSRNKGTKAKGTQTKQNEDEEDIVKTRKSKAKDKYGEVTNNLRDKYGALIHPDPHQCSLLELNSKGDCMELSEFEMPQHHGKNKGDPESIGVPNTGEHSPTLMPELWEDGERLYPHEGYEAKVTQKEFDDWVGSYFKKLTNEEKRFLENKGDMKTPFIIPDLGQHYSKTWAEEDGLTTPEYKEPSKSPPPTPKDGSLPPGHSFRPLTARLFALLLPEAQEDPTNTESESANNLSSSQPGPNAYTTTMPGLEELDLVADGPTDERLAQELRYIGFFDKNTTYVWETGKKKRTGDETDEGSEDEIGEEIDDDTDEESEDDTGDGDTDEKTDEKSEDETSEESDGSVGEKPTDEVSIRLKELQGLLKGQCILNIARKTRISGEIERHMVHQELLRSFGSLDSKINDASSTFIKKSLSVVKRFQTMNKRVAPATRRGKRTGFTKKPWPIPESIRKAMKERKLLVRTSEAALRGEILGTLPIKNTFEEMGDLLKKVEEELEASTEQVMVDSNLFKGEGEEWEDEDEGGEGTKRKRKEKDDDYYEEEEKEKGKKEEENEEDEDENDEDENDEDENDEDENDEESESWGDDDDDDDYKGCVRGF</sequence>
<evidence type="ECO:0000256" key="6">
    <source>
        <dbReference type="SAM" id="MobiDB-lite"/>
    </source>
</evidence>
<feature type="compositionally biased region" description="Basic residues" evidence="6">
    <location>
        <begin position="1"/>
        <end position="10"/>
    </location>
</feature>
<dbReference type="GO" id="GO:0006357">
    <property type="term" value="P:regulation of transcription by RNA polymerase II"/>
    <property type="evidence" value="ECO:0007669"/>
    <property type="project" value="TreeGrafter"/>
</dbReference>
<dbReference type="Proteomes" id="UP000277580">
    <property type="component" value="Unassembled WGS sequence"/>
</dbReference>
<keyword evidence="4" id="KW-0804">Transcription</keyword>
<evidence type="ECO:0000256" key="2">
    <source>
        <dbReference type="ARBA" id="ARBA00005330"/>
    </source>
</evidence>
<name>A0A3N4L5Y4_9PEZI</name>
<feature type="region of interest" description="Disordered" evidence="6">
    <location>
        <begin position="1"/>
        <end position="184"/>
    </location>
</feature>
<feature type="compositionally biased region" description="Basic and acidic residues" evidence="6">
    <location>
        <begin position="120"/>
        <end position="144"/>
    </location>
</feature>
<feature type="compositionally biased region" description="Polar residues" evidence="6">
    <location>
        <begin position="69"/>
        <end position="85"/>
    </location>
</feature>
<keyword evidence="8" id="KW-1185">Reference proteome</keyword>
<proteinExistence type="inferred from homology"/>
<dbReference type="GO" id="GO:0003713">
    <property type="term" value="F:transcription coactivator activity"/>
    <property type="evidence" value="ECO:0007669"/>
    <property type="project" value="TreeGrafter"/>
</dbReference>
<evidence type="ECO:0000256" key="5">
    <source>
        <dbReference type="ARBA" id="ARBA00023242"/>
    </source>
</evidence>
<feature type="compositionally biased region" description="Acidic residues" evidence="6">
    <location>
        <begin position="442"/>
        <end position="489"/>
    </location>
</feature>
<dbReference type="STRING" id="1392247.A0A3N4L5Y4"/>
<comment type="subcellular location">
    <subcellularLocation>
        <location evidence="1">Nucleus</location>
    </subcellularLocation>
</comment>
<dbReference type="Pfam" id="PF10198">
    <property type="entry name" value="Ada3"/>
    <property type="match status" value="1"/>
</dbReference>
<dbReference type="InterPro" id="IPR019340">
    <property type="entry name" value="Histone_AcTrfase_su3"/>
</dbReference>
<dbReference type="AlphaFoldDB" id="A0A3N4L5Y4"/>
<evidence type="ECO:0000313" key="7">
    <source>
        <dbReference type="EMBL" id="RPB16041.1"/>
    </source>
</evidence>
<dbReference type="PANTHER" id="PTHR13556:SF2">
    <property type="entry name" value="TRANSCRIPTIONAL ADAPTER 3"/>
    <property type="match status" value="1"/>
</dbReference>
<evidence type="ECO:0000313" key="8">
    <source>
        <dbReference type="Proteomes" id="UP000277580"/>
    </source>
</evidence>
<feature type="region of interest" description="Disordered" evidence="6">
    <location>
        <begin position="225"/>
        <end position="251"/>
    </location>
</feature>
<dbReference type="EMBL" id="ML119110">
    <property type="protein sequence ID" value="RPB16041.1"/>
    <property type="molecule type" value="Genomic_DNA"/>
</dbReference>
<evidence type="ECO:0000256" key="4">
    <source>
        <dbReference type="ARBA" id="ARBA00023163"/>
    </source>
</evidence>
<evidence type="ECO:0000256" key="1">
    <source>
        <dbReference type="ARBA" id="ARBA00004123"/>
    </source>
</evidence>
<reference evidence="7 8" key="1">
    <citation type="journal article" date="2018" name="Nat. Ecol. Evol.">
        <title>Pezizomycetes genomes reveal the molecular basis of ectomycorrhizal truffle lifestyle.</title>
        <authorList>
            <person name="Murat C."/>
            <person name="Payen T."/>
            <person name="Noel B."/>
            <person name="Kuo A."/>
            <person name="Morin E."/>
            <person name="Chen J."/>
            <person name="Kohler A."/>
            <person name="Krizsan K."/>
            <person name="Balestrini R."/>
            <person name="Da Silva C."/>
            <person name="Montanini B."/>
            <person name="Hainaut M."/>
            <person name="Levati E."/>
            <person name="Barry K.W."/>
            <person name="Belfiori B."/>
            <person name="Cichocki N."/>
            <person name="Clum A."/>
            <person name="Dockter R.B."/>
            <person name="Fauchery L."/>
            <person name="Guy J."/>
            <person name="Iotti M."/>
            <person name="Le Tacon F."/>
            <person name="Lindquist E.A."/>
            <person name="Lipzen A."/>
            <person name="Malagnac F."/>
            <person name="Mello A."/>
            <person name="Molinier V."/>
            <person name="Miyauchi S."/>
            <person name="Poulain J."/>
            <person name="Riccioni C."/>
            <person name="Rubini A."/>
            <person name="Sitrit Y."/>
            <person name="Splivallo R."/>
            <person name="Traeger S."/>
            <person name="Wang M."/>
            <person name="Zifcakova L."/>
            <person name="Wipf D."/>
            <person name="Zambonelli A."/>
            <person name="Paolocci F."/>
            <person name="Nowrousian M."/>
            <person name="Ottonello S."/>
            <person name="Baldrian P."/>
            <person name="Spatafora J.W."/>
            <person name="Henrissat B."/>
            <person name="Nagy L.G."/>
            <person name="Aury J.M."/>
            <person name="Wincker P."/>
            <person name="Grigoriev I.V."/>
            <person name="Bonfante P."/>
            <person name="Martin F.M."/>
        </authorList>
    </citation>
    <scope>NUCLEOTIDE SEQUENCE [LARGE SCALE GENOMIC DNA]</scope>
    <source>
        <strain evidence="7 8">CCBAS932</strain>
    </source>
</reference>
<feature type="region of interest" description="Disordered" evidence="6">
    <location>
        <begin position="317"/>
        <end position="409"/>
    </location>
</feature>
<accession>A0A3N4L5Y4</accession>
<feature type="compositionally biased region" description="Acidic residues" evidence="6">
    <location>
        <begin position="662"/>
        <end position="671"/>
    </location>
</feature>
<organism evidence="7 8">
    <name type="scientific">Morchella conica CCBAS932</name>
    <dbReference type="NCBI Taxonomy" id="1392247"/>
    <lineage>
        <taxon>Eukaryota</taxon>
        <taxon>Fungi</taxon>
        <taxon>Dikarya</taxon>
        <taxon>Ascomycota</taxon>
        <taxon>Pezizomycotina</taxon>
        <taxon>Pezizomycetes</taxon>
        <taxon>Pezizales</taxon>
        <taxon>Morchellaceae</taxon>
        <taxon>Morchella</taxon>
    </lineage>
</organism>
<dbReference type="OrthoDB" id="1232at2759"/>